<evidence type="ECO:0000313" key="2">
    <source>
        <dbReference type="Proteomes" id="UP000010384"/>
    </source>
</evidence>
<proteinExistence type="predicted"/>
<dbReference type="HOGENOM" id="CLU_2988297_0_0_3"/>
<sequence length="57" mass="6748">MPIEGGDMNQSDFQTLTQLREKRIAIQKEINQSLQRQIRILEHLKTVREFSHSIDLL</sequence>
<reference evidence="1 2" key="1">
    <citation type="submission" date="2012-06" db="EMBL/GenBank/DDBJ databases">
        <title>Finished plasmid 1 of genome of Chroococcidiopsis thermalis PCC 7203.</title>
        <authorList>
            <consortium name="US DOE Joint Genome Institute"/>
            <person name="Gugger M."/>
            <person name="Coursin T."/>
            <person name="Rippka R."/>
            <person name="Tandeau De Marsac N."/>
            <person name="Huntemann M."/>
            <person name="Wei C.-L."/>
            <person name="Han J."/>
            <person name="Detter J.C."/>
            <person name="Han C."/>
            <person name="Tapia R."/>
            <person name="Davenport K."/>
            <person name="Daligault H."/>
            <person name="Erkkila T."/>
            <person name="Gu W."/>
            <person name="Munk A.C.C."/>
            <person name="Teshima H."/>
            <person name="Xu Y."/>
            <person name="Chain P."/>
            <person name="Chen A."/>
            <person name="Krypides N."/>
            <person name="Mavromatis K."/>
            <person name="Markowitz V."/>
            <person name="Szeto E."/>
            <person name="Ivanova N."/>
            <person name="Mikhailova N."/>
            <person name="Ovchinnikova G."/>
            <person name="Pagani I."/>
            <person name="Pati A."/>
            <person name="Goodwin L."/>
            <person name="Peters L."/>
            <person name="Pitluck S."/>
            <person name="Woyke T."/>
            <person name="Kerfeld C."/>
        </authorList>
    </citation>
    <scope>NUCLEOTIDE SEQUENCE [LARGE SCALE GENOMIC DNA]</scope>
    <source>
        <strain evidence="1 2">PCC 7203</strain>
        <plasmid evidence="1 2">pCHRO.01</plasmid>
    </source>
</reference>
<dbReference type="EMBL" id="CP003598">
    <property type="protein sequence ID" value="AFY91122.1"/>
    <property type="molecule type" value="Genomic_DNA"/>
</dbReference>
<evidence type="ECO:0000313" key="1">
    <source>
        <dbReference type="EMBL" id="AFY91122.1"/>
    </source>
</evidence>
<dbReference type="InParanoid" id="K9U7P0"/>
<dbReference type="AlphaFoldDB" id="K9U7P0"/>
<organism evidence="1 2">
    <name type="scientific">Chroococcidiopsis thermalis (strain PCC 7203)</name>
    <dbReference type="NCBI Taxonomy" id="251229"/>
    <lineage>
        <taxon>Bacteria</taxon>
        <taxon>Bacillati</taxon>
        <taxon>Cyanobacteriota</taxon>
        <taxon>Cyanophyceae</taxon>
        <taxon>Chroococcidiopsidales</taxon>
        <taxon>Chroococcidiopsidaceae</taxon>
        <taxon>Chroococcidiopsis</taxon>
    </lineage>
</organism>
<protein>
    <submittedName>
        <fullName evidence="1">Uncharacterized protein</fullName>
    </submittedName>
</protein>
<gene>
    <name evidence="1" type="ORF">Chro_5782</name>
</gene>
<accession>K9U7P0</accession>
<keyword evidence="2" id="KW-1185">Reference proteome</keyword>
<keyword evidence="1" id="KW-0614">Plasmid</keyword>
<name>K9U7P0_CHRTP</name>
<dbReference type="KEGG" id="cthe:Chro_5782"/>
<geneLocation type="plasmid" evidence="1 2">
    <name>pCHRO.01</name>
</geneLocation>
<dbReference type="Proteomes" id="UP000010384">
    <property type="component" value="Plasmid pCHRO.01"/>
</dbReference>